<gene>
    <name evidence="4 6" type="primary">hscB</name>
    <name evidence="6" type="ORF">JY500_11525</name>
</gene>
<dbReference type="RefSeq" id="WP_172202728.1">
    <property type="nucleotide sequence ID" value="NZ_CP071060.1"/>
</dbReference>
<evidence type="ECO:0000256" key="4">
    <source>
        <dbReference type="HAMAP-Rule" id="MF_00682"/>
    </source>
</evidence>
<dbReference type="PROSITE" id="PS50076">
    <property type="entry name" value="DNAJ_2"/>
    <property type="match status" value="1"/>
</dbReference>
<evidence type="ECO:0000256" key="1">
    <source>
        <dbReference type="ARBA" id="ARBA00010476"/>
    </source>
</evidence>
<dbReference type="Gene3D" id="1.10.287.110">
    <property type="entry name" value="DnaJ domain"/>
    <property type="match status" value="1"/>
</dbReference>
<comment type="subunit">
    <text evidence="4">Interacts with HscA and stimulates its ATPase activity.</text>
</comment>
<dbReference type="EMBL" id="CP071060">
    <property type="protein sequence ID" value="QSI75158.1"/>
    <property type="molecule type" value="Genomic_DNA"/>
</dbReference>
<evidence type="ECO:0000313" key="7">
    <source>
        <dbReference type="Proteomes" id="UP000663570"/>
    </source>
</evidence>
<name>A0ABX7M071_9RHOO</name>
<dbReference type="InterPro" id="IPR001623">
    <property type="entry name" value="DnaJ_domain"/>
</dbReference>
<dbReference type="SUPFAM" id="SSF47144">
    <property type="entry name" value="HSC20 (HSCB), C-terminal oligomerisation domain"/>
    <property type="match status" value="1"/>
</dbReference>
<dbReference type="InterPro" id="IPR004640">
    <property type="entry name" value="HscB"/>
</dbReference>
<evidence type="ECO:0000313" key="6">
    <source>
        <dbReference type="EMBL" id="QSI75158.1"/>
    </source>
</evidence>
<proteinExistence type="inferred from homology"/>
<organism evidence="6 7">
    <name type="scientific">Niveibacterium microcysteis</name>
    <dbReference type="NCBI Taxonomy" id="2811415"/>
    <lineage>
        <taxon>Bacteria</taxon>
        <taxon>Pseudomonadati</taxon>
        <taxon>Pseudomonadota</taxon>
        <taxon>Betaproteobacteria</taxon>
        <taxon>Rhodocyclales</taxon>
        <taxon>Rhodocyclaceae</taxon>
        <taxon>Niveibacterium</taxon>
    </lineage>
</organism>
<reference evidence="6 7" key="1">
    <citation type="submission" date="2021-02" db="EMBL/GenBank/DDBJ databases">
        <title>Niveibacterium changnyeongensis HC41.</title>
        <authorList>
            <person name="Kang M."/>
        </authorList>
    </citation>
    <scope>NUCLEOTIDE SEQUENCE [LARGE SCALE GENOMIC DNA]</scope>
    <source>
        <strain evidence="6 7">HC41</strain>
    </source>
</reference>
<accession>A0ABX7M071</accession>
<protein>
    <recommendedName>
        <fullName evidence="4">Co-chaperone protein HscB homolog</fullName>
    </recommendedName>
</protein>
<dbReference type="Proteomes" id="UP000663570">
    <property type="component" value="Chromosome"/>
</dbReference>
<keyword evidence="2 4" id="KW-0143">Chaperone</keyword>
<evidence type="ECO:0000256" key="2">
    <source>
        <dbReference type="ARBA" id="ARBA00023186"/>
    </source>
</evidence>
<evidence type="ECO:0000256" key="3">
    <source>
        <dbReference type="ARBA" id="ARBA00025596"/>
    </source>
</evidence>
<dbReference type="InterPro" id="IPR036869">
    <property type="entry name" value="J_dom_sf"/>
</dbReference>
<dbReference type="InterPro" id="IPR009073">
    <property type="entry name" value="HscB_oligo_C"/>
</dbReference>
<comment type="similarity">
    <text evidence="1 4">Belongs to the HscB family.</text>
</comment>
<dbReference type="InterPro" id="IPR036386">
    <property type="entry name" value="HscB_C_sf"/>
</dbReference>
<keyword evidence="7" id="KW-1185">Reference proteome</keyword>
<dbReference type="Gene3D" id="1.20.1280.20">
    <property type="entry name" value="HscB, C-terminal domain"/>
    <property type="match status" value="1"/>
</dbReference>
<comment type="function">
    <text evidence="3 4">Co-chaperone involved in the maturation of iron-sulfur cluster-containing proteins. Seems to help targeting proteins to be folded toward HscA.</text>
</comment>
<dbReference type="Pfam" id="PF07743">
    <property type="entry name" value="HSCB_C"/>
    <property type="match status" value="1"/>
</dbReference>
<feature type="domain" description="J" evidence="5">
    <location>
        <begin position="9"/>
        <end position="81"/>
    </location>
</feature>
<evidence type="ECO:0000259" key="5">
    <source>
        <dbReference type="PROSITE" id="PS50076"/>
    </source>
</evidence>
<dbReference type="PANTHER" id="PTHR14021:SF15">
    <property type="entry name" value="IRON-SULFUR CLUSTER CO-CHAPERONE PROTEIN HSCB"/>
    <property type="match status" value="1"/>
</dbReference>
<dbReference type="NCBIfam" id="TIGR00714">
    <property type="entry name" value="hscB"/>
    <property type="match status" value="1"/>
</dbReference>
<sequence length="178" mass="20445">MNFSDALGDYFSLFGLPRRYTVDPSVLESAYLDVQAKIHPDRYAHLAENERRVAMQWASHANEGYRILRRPVPRARYLLHLAGIDPQIESNTAMPPDFLMRQMLLREAVEEAEQDGDVATLDNLLRELRRDARAMEQSLADDFDVRGDLIAATARVRQLMFLERLQEEIGSALETLEN</sequence>
<dbReference type="HAMAP" id="MF_00682">
    <property type="entry name" value="HscB"/>
    <property type="match status" value="1"/>
</dbReference>
<dbReference type="SUPFAM" id="SSF46565">
    <property type="entry name" value="Chaperone J-domain"/>
    <property type="match status" value="1"/>
</dbReference>
<dbReference type="PANTHER" id="PTHR14021">
    <property type="entry name" value="IRON-SULFUR CLUSTER CO-CHAPERONE PROTEIN HSCB"/>
    <property type="match status" value="1"/>
</dbReference>
<dbReference type="NCBIfam" id="NF002935">
    <property type="entry name" value="PRK03578.1"/>
    <property type="match status" value="1"/>
</dbReference>